<dbReference type="SUPFAM" id="SSF51316">
    <property type="entry name" value="Mss4-like"/>
    <property type="match status" value="1"/>
</dbReference>
<reference evidence="6 7" key="1">
    <citation type="submission" date="2014-06" db="EMBL/GenBank/DDBJ databases">
        <title>Rhizobium pelagicum/R2-400B4.</title>
        <authorList>
            <person name="Kimes N.E."/>
            <person name="Lopez-Perez M."/>
        </authorList>
    </citation>
    <scope>NUCLEOTIDE SEQUENCE [LARGE SCALE GENOMIC DNA]</scope>
    <source>
        <strain evidence="6 7">R2-400B4</strain>
    </source>
</reference>
<dbReference type="GO" id="GO:0046872">
    <property type="term" value="F:metal ion binding"/>
    <property type="evidence" value="ECO:0007669"/>
    <property type="project" value="UniProtKB-KW"/>
</dbReference>
<dbReference type="PROSITE" id="PS51891">
    <property type="entry name" value="CENP_V_GFA"/>
    <property type="match status" value="1"/>
</dbReference>
<sequence>MDRHNFGGCLCGAVRFETRGELREVIGCHCSQCRRQTGLYYAATDVALERFHLLEEATLAWYSASASARRGFCSTCGSALFWQAEGSDKISILAGAFDQPSGLKMGYHIYCNDKPDFYDLPNDGLLRHPQGRP</sequence>
<evidence type="ECO:0000256" key="3">
    <source>
        <dbReference type="ARBA" id="ARBA00022833"/>
    </source>
</evidence>
<organism evidence="6 7">
    <name type="scientific">Pseudorhizobium pelagicum</name>
    <dbReference type="NCBI Taxonomy" id="1509405"/>
    <lineage>
        <taxon>Bacteria</taxon>
        <taxon>Pseudomonadati</taxon>
        <taxon>Pseudomonadota</taxon>
        <taxon>Alphaproteobacteria</taxon>
        <taxon>Hyphomicrobiales</taxon>
        <taxon>Rhizobiaceae</taxon>
        <taxon>Rhizobium/Agrobacterium group</taxon>
        <taxon>Pseudorhizobium</taxon>
    </lineage>
</organism>
<dbReference type="OrthoDB" id="9807246at2"/>
<dbReference type="Gene3D" id="3.90.1590.10">
    <property type="entry name" value="glutathione-dependent formaldehyde- activating enzyme (gfa)"/>
    <property type="match status" value="1"/>
</dbReference>
<dbReference type="EMBL" id="JOKJ01000001">
    <property type="protein sequence ID" value="KEQ11145.1"/>
    <property type="molecule type" value="Genomic_DNA"/>
</dbReference>
<evidence type="ECO:0000256" key="2">
    <source>
        <dbReference type="ARBA" id="ARBA00022723"/>
    </source>
</evidence>
<name>A0A922T671_9HYPH</name>
<evidence type="ECO:0000256" key="1">
    <source>
        <dbReference type="ARBA" id="ARBA00005495"/>
    </source>
</evidence>
<evidence type="ECO:0000313" key="6">
    <source>
        <dbReference type="EMBL" id="KEQ11145.1"/>
    </source>
</evidence>
<dbReference type="AlphaFoldDB" id="A0A922T671"/>
<evidence type="ECO:0000256" key="4">
    <source>
        <dbReference type="ARBA" id="ARBA00023239"/>
    </source>
</evidence>
<keyword evidence="7" id="KW-1185">Reference proteome</keyword>
<dbReference type="InterPro" id="IPR006913">
    <property type="entry name" value="CENP-V/GFA"/>
</dbReference>
<dbReference type="PANTHER" id="PTHR33337:SF40">
    <property type="entry name" value="CENP-V_GFA DOMAIN-CONTAINING PROTEIN-RELATED"/>
    <property type="match status" value="1"/>
</dbReference>
<keyword evidence="4" id="KW-0456">Lyase</keyword>
<keyword evidence="3" id="KW-0862">Zinc</keyword>
<evidence type="ECO:0000259" key="5">
    <source>
        <dbReference type="PROSITE" id="PS51891"/>
    </source>
</evidence>
<comment type="caution">
    <text evidence="6">The sequence shown here is derived from an EMBL/GenBank/DDBJ whole genome shotgun (WGS) entry which is preliminary data.</text>
</comment>
<evidence type="ECO:0000313" key="7">
    <source>
        <dbReference type="Proteomes" id="UP000052167"/>
    </source>
</evidence>
<dbReference type="GO" id="GO:0016846">
    <property type="term" value="F:carbon-sulfur lyase activity"/>
    <property type="evidence" value="ECO:0007669"/>
    <property type="project" value="InterPro"/>
</dbReference>
<dbReference type="InterPro" id="IPR011057">
    <property type="entry name" value="Mss4-like_sf"/>
</dbReference>
<gene>
    <name evidence="6" type="ORF">GV68_02370</name>
</gene>
<keyword evidence="2" id="KW-0479">Metal-binding</keyword>
<dbReference type="PANTHER" id="PTHR33337">
    <property type="entry name" value="GFA DOMAIN-CONTAINING PROTEIN"/>
    <property type="match status" value="1"/>
</dbReference>
<dbReference type="Pfam" id="PF04828">
    <property type="entry name" value="GFA"/>
    <property type="match status" value="1"/>
</dbReference>
<comment type="similarity">
    <text evidence="1">Belongs to the Gfa family.</text>
</comment>
<proteinExistence type="inferred from homology"/>
<accession>A0A922T671</accession>
<feature type="domain" description="CENP-V/GFA" evidence="5">
    <location>
        <begin position="5"/>
        <end position="119"/>
    </location>
</feature>
<dbReference type="Proteomes" id="UP000052167">
    <property type="component" value="Unassembled WGS sequence"/>
</dbReference>
<protein>
    <submittedName>
        <fullName evidence="6">Aldehyde-activating protein</fullName>
    </submittedName>
</protein>
<dbReference type="RefSeq" id="WP_037166137.1">
    <property type="nucleotide sequence ID" value="NZ_CAJXID010000003.1"/>
</dbReference>